<comment type="subcellular location">
    <subcellularLocation>
        <location evidence="1">Membrane</location>
        <topology evidence="1">Multi-pass membrane protein</topology>
    </subcellularLocation>
</comment>
<name>A0A2K0ULJ8_TRIHA</name>
<keyword evidence="3 6" id="KW-0812">Transmembrane</keyword>
<feature type="transmembrane region" description="Helical" evidence="6">
    <location>
        <begin position="63"/>
        <end position="82"/>
    </location>
</feature>
<dbReference type="Pfam" id="PF04117">
    <property type="entry name" value="Mpv17_PMP22"/>
    <property type="match status" value="1"/>
</dbReference>
<evidence type="ECO:0000256" key="2">
    <source>
        <dbReference type="ARBA" id="ARBA00006824"/>
    </source>
</evidence>
<evidence type="ECO:0000256" key="6">
    <source>
        <dbReference type="RuleBase" id="RU363053"/>
    </source>
</evidence>
<evidence type="ECO:0000256" key="1">
    <source>
        <dbReference type="ARBA" id="ARBA00004141"/>
    </source>
</evidence>
<dbReference type="EMBL" id="MTYI01000020">
    <property type="protein sequence ID" value="PNP58657.1"/>
    <property type="molecule type" value="Genomic_DNA"/>
</dbReference>
<evidence type="ECO:0000256" key="3">
    <source>
        <dbReference type="ARBA" id="ARBA00022692"/>
    </source>
</evidence>
<keyword evidence="4 6" id="KW-1133">Transmembrane helix</keyword>
<evidence type="ECO:0008006" key="9">
    <source>
        <dbReference type="Google" id="ProtNLM"/>
    </source>
</evidence>
<keyword evidence="5 6" id="KW-0472">Membrane</keyword>
<dbReference type="InterPro" id="IPR007248">
    <property type="entry name" value="Mpv17_PMP22"/>
</dbReference>
<dbReference type="PANTHER" id="PTHR11266:SF17">
    <property type="entry name" value="PROTEIN MPV17"/>
    <property type="match status" value="1"/>
</dbReference>
<comment type="caution">
    <text evidence="7">The sequence shown here is derived from an EMBL/GenBank/DDBJ whole genome shotgun (WGS) entry which is preliminary data.</text>
</comment>
<gene>
    <name evidence="7" type="ORF">THARTR1_01673</name>
</gene>
<evidence type="ECO:0000256" key="5">
    <source>
        <dbReference type="ARBA" id="ARBA00023136"/>
    </source>
</evidence>
<protein>
    <recommendedName>
        <fullName evidence="9">Protein SYM1</fullName>
    </recommendedName>
</protein>
<evidence type="ECO:0000256" key="4">
    <source>
        <dbReference type="ARBA" id="ARBA00022989"/>
    </source>
</evidence>
<dbReference type="AlphaFoldDB" id="A0A2K0ULJ8"/>
<dbReference type="GO" id="GO:0016020">
    <property type="term" value="C:membrane"/>
    <property type="evidence" value="ECO:0007669"/>
    <property type="project" value="UniProtKB-SubCell"/>
</dbReference>
<organism evidence="7 8">
    <name type="scientific">Trichoderma harzianum</name>
    <name type="common">Hypocrea lixii</name>
    <dbReference type="NCBI Taxonomy" id="5544"/>
    <lineage>
        <taxon>Eukaryota</taxon>
        <taxon>Fungi</taxon>
        <taxon>Dikarya</taxon>
        <taxon>Ascomycota</taxon>
        <taxon>Pezizomycotina</taxon>
        <taxon>Sordariomycetes</taxon>
        <taxon>Hypocreomycetidae</taxon>
        <taxon>Hypocreales</taxon>
        <taxon>Hypocreaceae</taxon>
        <taxon>Trichoderma</taxon>
    </lineage>
</organism>
<sequence>MDNGEDGDYYLGKRDLPPAGSRPYLTQGVTTAVLFATGDITAQQLVEKRGAKGHDVSRTGRMALYGGCVFGPVATTWLGFLARRVTFRNARVETAARVAADQLLFAPVMIGVFLGSMATMEGKSPQKRLETTWWPALKANWVLWPAVQFVNFTFLPLQYRLLFANVISIGWNSYLSWVNSKGGNKSKDHELVAAPAT</sequence>
<reference evidence="7 8" key="1">
    <citation type="submission" date="2017-02" db="EMBL/GenBank/DDBJ databases">
        <title>Genomes of Trichoderma spp. with biocontrol activity.</title>
        <authorList>
            <person name="Gardiner D."/>
            <person name="Kazan K."/>
            <person name="Vos C."/>
            <person name="Harvey P."/>
        </authorList>
    </citation>
    <scope>NUCLEOTIDE SEQUENCE [LARGE SCALE GENOMIC DNA]</scope>
    <source>
        <strain evidence="7 8">Tr1</strain>
    </source>
</reference>
<proteinExistence type="inferred from homology"/>
<comment type="similarity">
    <text evidence="2 6">Belongs to the peroxisomal membrane protein PXMP2/4 family.</text>
</comment>
<dbReference type="Proteomes" id="UP000236290">
    <property type="component" value="Unassembled WGS sequence"/>
</dbReference>
<evidence type="ECO:0000313" key="7">
    <source>
        <dbReference type="EMBL" id="PNP58657.1"/>
    </source>
</evidence>
<dbReference type="PANTHER" id="PTHR11266">
    <property type="entry name" value="PEROXISOMAL MEMBRANE PROTEIN 2, PXMP2 MPV17"/>
    <property type="match status" value="1"/>
</dbReference>
<feature type="transmembrane region" description="Helical" evidence="6">
    <location>
        <begin position="102"/>
        <end position="120"/>
    </location>
</feature>
<dbReference type="GO" id="GO:0005739">
    <property type="term" value="C:mitochondrion"/>
    <property type="evidence" value="ECO:0007669"/>
    <property type="project" value="TreeGrafter"/>
</dbReference>
<evidence type="ECO:0000313" key="8">
    <source>
        <dbReference type="Proteomes" id="UP000236290"/>
    </source>
</evidence>
<dbReference type="OrthoDB" id="430207at2759"/>
<accession>A0A2K0ULJ8</accession>